<accession>A0A2P2MMR5</accession>
<organism evidence="1">
    <name type="scientific">Rhizophora mucronata</name>
    <name type="common">Asiatic mangrove</name>
    <dbReference type="NCBI Taxonomy" id="61149"/>
    <lineage>
        <taxon>Eukaryota</taxon>
        <taxon>Viridiplantae</taxon>
        <taxon>Streptophyta</taxon>
        <taxon>Embryophyta</taxon>
        <taxon>Tracheophyta</taxon>
        <taxon>Spermatophyta</taxon>
        <taxon>Magnoliopsida</taxon>
        <taxon>eudicotyledons</taxon>
        <taxon>Gunneridae</taxon>
        <taxon>Pentapetalae</taxon>
        <taxon>rosids</taxon>
        <taxon>fabids</taxon>
        <taxon>Malpighiales</taxon>
        <taxon>Rhizophoraceae</taxon>
        <taxon>Rhizophora</taxon>
    </lineage>
</organism>
<name>A0A2P2MMR5_RHIMU</name>
<reference evidence="1" key="1">
    <citation type="submission" date="2018-02" db="EMBL/GenBank/DDBJ databases">
        <title>Rhizophora mucronata_Transcriptome.</title>
        <authorList>
            <person name="Meera S.P."/>
            <person name="Sreeshan A."/>
            <person name="Augustine A."/>
        </authorList>
    </citation>
    <scope>NUCLEOTIDE SEQUENCE</scope>
    <source>
        <tissue evidence="1">Leaf</tissue>
    </source>
</reference>
<dbReference type="EMBL" id="GGEC01051014">
    <property type="protein sequence ID" value="MBX31498.1"/>
    <property type="molecule type" value="Transcribed_RNA"/>
</dbReference>
<protein>
    <submittedName>
        <fullName evidence="1">Uncharacterized protein</fullName>
    </submittedName>
</protein>
<proteinExistence type="predicted"/>
<sequence>MLERIQQKISEPHPGLMCITALFLKPFPTFDHIEFLSTISLVLLIQNAYPAIDLIYNPNTG</sequence>
<dbReference type="AlphaFoldDB" id="A0A2P2MMR5"/>
<evidence type="ECO:0000313" key="1">
    <source>
        <dbReference type="EMBL" id="MBX31498.1"/>
    </source>
</evidence>